<evidence type="ECO:0000313" key="2">
    <source>
        <dbReference type="EMBL" id="PHJ21542.1"/>
    </source>
</evidence>
<dbReference type="VEuPathDB" id="ToxoDB:CSUI_004609"/>
<dbReference type="RefSeq" id="XP_067923224.1">
    <property type="nucleotide sequence ID" value="XM_068064797.1"/>
</dbReference>
<accession>A0A2C6L0D7</accession>
<name>A0A2C6L0D7_9APIC</name>
<reference evidence="2 3" key="1">
    <citation type="journal article" date="2017" name="Int. J. Parasitol.">
        <title>The genome of the protozoan parasite Cystoisospora suis and a reverse vaccinology approach to identify vaccine candidates.</title>
        <authorList>
            <person name="Palmieri N."/>
            <person name="Shrestha A."/>
            <person name="Ruttkowski B."/>
            <person name="Beck T."/>
            <person name="Vogl C."/>
            <person name="Tomley F."/>
            <person name="Blake D.P."/>
            <person name="Joachim A."/>
        </authorList>
    </citation>
    <scope>NUCLEOTIDE SEQUENCE [LARGE SCALE GENOMIC DNA]</scope>
    <source>
        <strain evidence="2 3">Wien I</strain>
    </source>
</reference>
<gene>
    <name evidence="2" type="ORF">CSUI_004609</name>
</gene>
<dbReference type="GeneID" id="94428008"/>
<evidence type="ECO:0000313" key="3">
    <source>
        <dbReference type="Proteomes" id="UP000221165"/>
    </source>
</evidence>
<sequence>MVTVHVHPINSGQRSTHSRGSDVRNGGFIRTVPDELLAPFSGSRKCGRFCFSSVTSHPREACRSPGPVPPSTVRPGVQRRSVVRRARLHRGFLSLFTVGECLTGGDKCLFDSKYVPQIRSLGSTML</sequence>
<dbReference type="AlphaFoldDB" id="A0A2C6L0D7"/>
<organism evidence="2 3">
    <name type="scientific">Cystoisospora suis</name>
    <dbReference type="NCBI Taxonomy" id="483139"/>
    <lineage>
        <taxon>Eukaryota</taxon>
        <taxon>Sar</taxon>
        <taxon>Alveolata</taxon>
        <taxon>Apicomplexa</taxon>
        <taxon>Conoidasida</taxon>
        <taxon>Coccidia</taxon>
        <taxon>Eucoccidiorida</taxon>
        <taxon>Eimeriorina</taxon>
        <taxon>Sarcocystidae</taxon>
        <taxon>Cystoisospora</taxon>
    </lineage>
</organism>
<protein>
    <submittedName>
        <fullName evidence="2">Uncharacterized protein</fullName>
    </submittedName>
</protein>
<evidence type="ECO:0000256" key="1">
    <source>
        <dbReference type="SAM" id="MobiDB-lite"/>
    </source>
</evidence>
<dbReference type="EMBL" id="MIGC01002166">
    <property type="protein sequence ID" value="PHJ21542.1"/>
    <property type="molecule type" value="Genomic_DNA"/>
</dbReference>
<proteinExistence type="predicted"/>
<dbReference type="Proteomes" id="UP000221165">
    <property type="component" value="Unassembled WGS sequence"/>
</dbReference>
<feature type="region of interest" description="Disordered" evidence="1">
    <location>
        <begin position="1"/>
        <end position="25"/>
    </location>
</feature>
<comment type="caution">
    <text evidence="2">The sequence shown here is derived from an EMBL/GenBank/DDBJ whole genome shotgun (WGS) entry which is preliminary data.</text>
</comment>
<keyword evidence="3" id="KW-1185">Reference proteome</keyword>